<sequence length="108" mass="11471">MPSTAVVLGDIGAFTTTGADGYYQRFGLPDALSAESDVAVKQGWMCCIDRDWIHLSTGIAGDDHRYTVALGSRESTASYGGGSEGAEHARWTLTETAAVLFPEGRIDL</sequence>
<proteinExistence type="predicted"/>
<reference evidence="1 2" key="1">
    <citation type="submission" date="2023-10" db="EMBL/GenBank/DDBJ databases">
        <title>Development of a sustainable strategy for remediation of hydrocarbon-contaminated territories based on the waste exchange concept.</title>
        <authorList>
            <person name="Krivoruchko A."/>
        </authorList>
    </citation>
    <scope>NUCLEOTIDE SEQUENCE [LARGE SCALE GENOMIC DNA]</scope>
    <source>
        <strain evidence="1 2">IEGM 1203</strain>
    </source>
</reference>
<name>A0ABU4C4G7_RHOGO</name>
<dbReference type="Proteomes" id="UP001185927">
    <property type="component" value="Unassembled WGS sequence"/>
</dbReference>
<evidence type="ECO:0000313" key="2">
    <source>
        <dbReference type="Proteomes" id="UP001185927"/>
    </source>
</evidence>
<organism evidence="1 2">
    <name type="scientific">Rhodococcus globerulus</name>
    <dbReference type="NCBI Taxonomy" id="33008"/>
    <lineage>
        <taxon>Bacteria</taxon>
        <taxon>Bacillati</taxon>
        <taxon>Actinomycetota</taxon>
        <taxon>Actinomycetes</taxon>
        <taxon>Mycobacteriales</taxon>
        <taxon>Nocardiaceae</taxon>
        <taxon>Rhodococcus</taxon>
    </lineage>
</organism>
<protein>
    <submittedName>
        <fullName evidence="1">Uncharacterized protein</fullName>
    </submittedName>
</protein>
<dbReference type="RefSeq" id="WP_317545831.1">
    <property type="nucleotide sequence ID" value="NZ_JAWLKB010000044.1"/>
</dbReference>
<gene>
    <name evidence="1" type="ORF">R3Q16_32835</name>
</gene>
<accession>A0ABU4C4G7</accession>
<evidence type="ECO:0000313" key="1">
    <source>
        <dbReference type="EMBL" id="MDV6271400.1"/>
    </source>
</evidence>
<dbReference type="EMBL" id="JAWLKB010000044">
    <property type="protein sequence ID" value="MDV6271400.1"/>
    <property type="molecule type" value="Genomic_DNA"/>
</dbReference>
<comment type="caution">
    <text evidence="1">The sequence shown here is derived from an EMBL/GenBank/DDBJ whole genome shotgun (WGS) entry which is preliminary data.</text>
</comment>
<keyword evidence="2" id="KW-1185">Reference proteome</keyword>